<dbReference type="EMBL" id="VZCB01000079">
    <property type="protein sequence ID" value="MQN81443.1"/>
    <property type="molecule type" value="Genomic_DNA"/>
</dbReference>
<dbReference type="AlphaFoldDB" id="A0A6G1U1L9"/>
<protein>
    <submittedName>
        <fullName evidence="1">Uncharacterized protein</fullName>
    </submittedName>
</protein>
<reference evidence="1 2" key="1">
    <citation type="submission" date="2019-09" db="EMBL/GenBank/DDBJ databases">
        <title>Distinct polysaccharide growth profiles of human intestinal Prevotella copri isolates.</title>
        <authorList>
            <person name="Fehlner-Peach H."/>
            <person name="Magnabosco C."/>
            <person name="Raghavan V."/>
            <person name="Scher J.U."/>
            <person name="Tett A."/>
            <person name="Cox L.M."/>
            <person name="Gottsegen C."/>
            <person name="Watters A."/>
            <person name="Wiltshire- Gordon J.D."/>
            <person name="Segata N."/>
            <person name="Bonneau R."/>
            <person name="Littman D.R."/>
        </authorList>
    </citation>
    <scope>NUCLEOTIDE SEQUENCE [LARGE SCALE GENOMIC DNA]</scope>
    <source>
        <strain evidence="2">iA622</strain>
    </source>
</reference>
<gene>
    <name evidence="1" type="ORF">F7D73_10885</name>
</gene>
<dbReference type="OrthoDB" id="1082827at2"/>
<dbReference type="Proteomes" id="UP000480425">
    <property type="component" value="Unassembled WGS sequence"/>
</dbReference>
<proteinExistence type="predicted"/>
<organism evidence="1 2">
    <name type="scientific">Segatella copri</name>
    <dbReference type="NCBI Taxonomy" id="165179"/>
    <lineage>
        <taxon>Bacteria</taxon>
        <taxon>Pseudomonadati</taxon>
        <taxon>Bacteroidota</taxon>
        <taxon>Bacteroidia</taxon>
        <taxon>Bacteroidales</taxon>
        <taxon>Prevotellaceae</taxon>
        <taxon>Segatella</taxon>
    </lineage>
</organism>
<accession>A0A6G1U1L9</accession>
<dbReference type="RefSeq" id="WP_153124628.1">
    <property type="nucleotide sequence ID" value="NZ_VZCB01000079.1"/>
</dbReference>
<comment type="caution">
    <text evidence="1">The sequence shown here is derived from an EMBL/GenBank/DDBJ whole genome shotgun (WGS) entry which is preliminary data.</text>
</comment>
<name>A0A6G1U1L9_9BACT</name>
<evidence type="ECO:0000313" key="2">
    <source>
        <dbReference type="Proteomes" id="UP000480425"/>
    </source>
</evidence>
<evidence type="ECO:0000313" key="1">
    <source>
        <dbReference type="EMBL" id="MQN81443.1"/>
    </source>
</evidence>
<sequence length="63" mass="7237">MNFDTEKNRLYEIFHTFGFEHPKMKGGSSGIMCYPPRSPNAKDAQLFGSDLLNDVLPFIKKEK</sequence>